<dbReference type="InterPro" id="IPR006427">
    <property type="entry name" value="Portal_HK97"/>
</dbReference>
<reference evidence="1 2" key="1">
    <citation type="submission" date="2017-08" db="EMBL/GenBank/DDBJ databases">
        <authorList>
            <person name="Chaillou S."/>
        </authorList>
    </citation>
    <scope>NUCLEOTIDE SEQUENCE [LARGE SCALE GENOMIC DNA]</scope>
    <source>
        <strain evidence="1 2">MFPA15A1205</strain>
    </source>
</reference>
<comment type="caution">
    <text evidence="1">The sequence shown here is derived from an EMBL/GenBank/DDBJ whole genome shotgun (WGS) entry which is preliminary data.</text>
</comment>
<name>A0AAX2H8W9_9PSED</name>
<proteinExistence type="predicted"/>
<dbReference type="Proteomes" id="UP000219564">
    <property type="component" value="Unassembled WGS sequence"/>
</dbReference>
<dbReference type="RefSeq" id="WP_097192112.1">
    <property type="nucleotide sequence ID" value="NZ_OBKZ01000020.1"/>
</dbReference>
<evidence type="ECO:0000313" key="2">
    <source>
        <dbReference type="Proteomes" id="UP000219564"/>
    </source>
</evidence>
<dbReference type="Pfam" id="PF04860">
    <property type="entry name" value="Phage_portal"/>
    <property type="match status" value="1"/>
</dbReference>
<accession>A0AAX2H8W9</accession>
<protein>
    <submittedName>
        <fullName evidence="1">Histone H1</fullName>
    </submittedName>
</protein>
<dbReference type="NCBIfam" id="TIGR01537">
    <property type="entry name" value="portal_HK97"/>
    <property type="match status" value="1"/>
</dbReference>
<evidence type="ECO:0000313" key="1">
    <source>
        <dbReference type="EMBL" id="SOB53032.1"/>
    </source>
</evidence>
<gene>
    <name evidence="1" type="ORF">PLUA15_270014</name>
</gene>
<dbReference type="AlphaFoldDB" id="A0AAX2H8W9"/>
<sequence length="417" mass="46199">MKLWKPGRLRAALQQWLGLPIGLTETGFWQEWFGTSSSGKSVSVDAAMRLSTVWACVRLLSESVSTLPLKLYRRLPDGSREAATDHPLYRVLCRSPNIEMTPQRFMLMLVASICLRGNAYIEKKSIGSRLVALVPLLPQCMSVKRLDNGRLHYLYSEASGQRPIPEKQLLHIRGFGLDGVCGMLPIATGRDIFGASMSAEEAAAKVFANGLQASGFLTVEGGTAQGAGTLTKEQRELLRKSLEEFSSSKNAGKTMVLEAGLKYQGITMNPEAAQMLETRAFNVEEICRWFRVPPFMVGHMTKQSSWAASVEAQNLHFLTNSLRPLLVNIEQEINRCLIDENEAEELFVEFAVEGLLRADSTGRASFYISGLTHGWINRNEVRRLENLPPIPGGELFTVQAAMISLESLERPAPEKSP</sequence>
<organism evidence="1 2">
    <name type="scientific">Pseudomonas lundensis</name>
    <dbReference type="NCBI Taxonomy" id="86185"/>
    <lineage>
        <taxon>Bacteria</taxon>
        <taxon>Pseudomonadati</taxon>
        <taxon>Pseudomonadota</taxon>
        <taxon>Gammaproteobacteria</taxon>
        <taxon>Pseudomonadales</taxon>
        <taxon>Pseudomonadaceae</taxon>
        <taxon>Pseudomonas</taxon>
    </lineage>
</organism>
<dbReference type="EMBL" id="OBKZ01000020">
    <property type="protein sequence ID" value="SOB53032.1"/>
    <property type="molecule type" value="Genomic_DNA"/>
</dbReference>
<dbReference type="InterPro" id="IPR006944">
    <property type="entry name" value="Phage/GTA_portal"/>
</dbReference>